<evidence type="ECO:0000313" key="3">
    <source>
        <dbReference type="Proteomes" id="UP001175271"/>
    </source>
</evidence>
<feature type="compositionally biased region" description="Basic and acidic residues" evidence="1">
    <location>
        <begin position="85"/>
        <end position="96"/>
    </location>
</feature>
<sequence>MQKSILKEKKRKDNGKMSREGPSRRIRQPSLSKEGNETIEDVDKNGNETVEEDDGKRKKRMSREVVPRRSKQSASKDGSEYTDDLNMKTMEEETDKKRKRCKANTPTRISNRTNEGNETVDESESVSPSKNRINVIRRRLASIRKKTNKAAKSKECDTTEEQTMEEKESVDLNKAYAKMIEDEQKALSQLFYYGQIL</sequence>
<dbReference type="Proteomes" id="UP001175271">
    <property type="component" value="Unassembled WGS sequence"/>
</dbReference>
<evidence type="ECO:0000256" key="1">
    <source>
        <dbReference type="SAM" id="MobiDB-lite"/>
    </source>
</evidence>
<keyword evidence="3" id="KW-1185">Reference proteome</keyword>
<accession>A0AA39M602</accession>
<reference evidence="2" key="1">
    <citation type="submission" date="2023-06" db="EMBL/GenBank/DDBJ databases">
        <title>Genomic analysis of the entomopathogenic nematode Steinernema hermaphroditum.</title>
        <authorList>
            <person name="Schwarz E.M."/>
            <person name="Heppert J.K."/>
            <person name="Baniya A."/>
            <person name="Schwartz H.T."/>
            <person name="Tan C.-H."/>
            <person name="Antoshechkin I."/>
            <person name="Sternberg P.W."/>
            <person name="Goodrich-Blair H."/>
            <person name="Dillman A.R."/>
        </authorList>
    </citation>
    <scope>NUCLEOTIDE SEQUENCE</scope>
    <source>
        <strain evidence="2">PS9179</strain>
        <tissue evidence="2">Whole animal</tissue>
    </source>
</reference>
<organism evidence="2 3">
    <name type="scientific">Steinernema hermaphroditum</name>
    <dbReference type="NCBI Taxonomy" id="289476"/>
    <lineage>
        <taxon>Eukaryota</taxon>
        <taxon>Metazoa</taxon>
        <taxon>Ecdysozoa</taxon>
        <taxon>Nematoda</taxon>
        <taxon>Chromadorea</taxon>
        <taxon>Rhabditida</taxon>
        <taxon>Tylenchina</taxon>
        <taxon>Panagrolaimomorpha</taxon>
        <taxon>Strongyloidoidea</taxon>
        <taxon>Steinernematidae</taxon>
        <taxon>Steinernema</taxon>
    </lineage>
</organism>
<comment type="caution">
    <text evidence="2">The sequence shown here is derived from an EMBL/GenBank/DDBJ whole genome shotgun (WGS) entry which is preliminary data.</text>
</comment>
<evidence type="ECO:0000313" key="2">
    <source>
        <dbReference type="EMBL" id="KAK0422043.1"/>
    </source>
</evidence>
<protein>
    <submittedName>
        <fullName evidence="2">Uncharacterized protein</fullName>
    </submittedName>
</protein>
<dbReference type="AlphaFoldDB" id="A0AA39M602"/>
<dbReference type="EMBL" id="JAUCMV010000001">
    <property type="protein sequence ID" value="KAK0422043.1"/>
    <property type="molecule type" value="Genomic_DNA"/>
</dbReference>
<proteinExistence type="predicted"/>
<feature type="region of interest" description="Disordered" evidence="1">
    <location>
        <begin position="146"/>
        <end position="165"/>
    </location>
</feature>
<gene>
    <name evidence="2" type="ORF">QR680_007329</name>
</gene>
<feature type="region of interest" description="Disordered" evidence="1">
    <location>
        <begin position="1"/>
        <end position="131"/>
    </location>
</feature>
<name>A0AA39M602_9BILA</name>
<feature type="compositionally biased region" description="Basic and acidic residues" evidence="1">
    <location>
        <begin position="14"/>
        <end position="23"/>
    </location>
</feature>
<feature type="compositionally biased region" description="Polar residues" evidence="1">
    <location>
        <begin position="104"/>
        <end position="117"/>
    </location>
</feature>